<evidence type="ECO:0000313" key="2">
    <source>
        <dbReference type="Proteomes" id="UP001150603"/>
    </source>
</evidence>
<name>A0ACC1IY37_9FUNG</name>
<gene>
    <name evidence="1" type="ORF">FBU59_007108</name>
</gene>
<dbReference type="Proteomes" id="UP001150603">
    <property type="component" value="Unassembled WGS sequence"/>
</dbReference>
<reference evidence="1" key="1">
    <citation type="submission" date="2022-07" db="EMBL/GenBank/DDBJ databases">
        <title>Phylogenomic reconstructions and comparative analyses of Kickxellomycotina fungi.</title>
        <authorList>
            <person name="Reynolds N.K."/>
            <person name="Stajich J.E."/>
            <person name="Barry K."/>
            <person name="Grigoriev I.V."/>
            <person name="Crous P."/>
            <person name="Smith M.E."/>
        </authorList>
    </citation>
    <scope>NUCLEOTIDE SEQUENCE</scope>
    <source>
        <strain evidence="1">NRRL 5244</strain>
    </source>
</reference>
<evidence type="ECO:0000313" key="1">
    <source>
        <dbReference type="EMBL" id="KAJ1928697.1"/>
    </source>
</evidence>
<keyword evidence="2" id="KW-1185">Reference proteome</keyword>
<organism evidence="1 2">
    <name type="scientific">Linderina macrospora</name>
    <dbReference type="NCBI Taxonomy" id="4868"/>
    <lineage>
        <taxon>Eukaryota</taxon>
        <taxon>Fungi</taxon>
        <taxon>Fungi incertae sedis</taxon>
        <taxon>Zoopagomycota</taxon>
        <taxon>Kickxellomycotina</taxon>
        <taxon>Kickxellomycetes</taxon>
        <taxon>Kickxellales</taxon>
        <taxon>Kickxellaceae</taxon>
        <taxon>Linderina</taxon>
    </lineage>
</organism>
<proteinExistence type="predicted"/>
<protein>
    <submittedName>
        <fullName evidence="1">Uncharacterized protein</fullName>
    </submittedName>
</protein>
<sequence>MAETMTAAMEFDGTGGPWSAIEVTVRASMGELDGVTGIFDLTSDETEPDAKGVAAQSDRRNVIARANGFRYQYREVALGNHLIIRILLITDVISVMVLSALFVILRN</sequence>
<accession>A0ACC1IY37</accession>
<dbReference type="EMBL" id="JANBPW010006612">
    <property type="protein sequence ID" value="KAJ1928697.1"/>
    <property type="molecule type" value="Genomic_DNA"/>
</dbReference>
<comment type="caution">
    <text evidence="1">The sequence shown here is derived from an EMBL/GenBank/DDBJ whole genome shotgun (WGS) entry which is preliminary data.</text>
</comment>